<dbReference type="EMBL" id="OX365700">
    <property type="protein sequence ID" value="CAI4033956.1"/>
    <property type="molecule type" value="Genomic_DNA"/>
</dbReference>
<dbReference type="Pfam" id="PF06727">
    <property type="entry name" value="DUF1207"/>
    <property type="match status" value="1"/>
</dbReference>
<reference evidence="1" key="1">
    <citation type="submission" date="2022-10" db="EMBL/GenBank/DDBJ databases">
        <authorList>
            <person name="Koch H."/>
        </authorList>
    </citation>
    <scope>NUCLEOTIDE SEQUENCE</scope>
    <source>
        <strain evidence="1">DNF</strain>
    </source>
</reference>
<dbReference type="InterPro" id="IPR009599">
    <property type="entry name" value="DUF1207"/>
</dbReference>
<dbReference type="AlphaFoldDB" id="A0AA86N3F9"/>
<gene>
    <name evidence="1" type="ORF">DNFV4_04398</name>
</gene>
<sequence length="328" mass="35798">MAATGSGARRWLWTTVAAVTVVCWSGLVLAAGPGPDGSGDKEERPAVDCRYESGAAGDEATEARSKGVPFPSDDVFRPLFADPKQPQFFATYQAVRVRQANTSANIGSVGFGENFGLYSKRRGCNGWQVGILAGVFSQFNLDAPSSDLLNTDFVVGIPVSWRSGLVSLRARLYHQSSHLGDEFLLGNPGLNRVNLSFEEAEALLSLDAPGGWGRIYAGGGYLLHRTPDLERGKAQWGVELRGPTMRSLLFGETVGALRVTPVLGADFKSFEELAWNVNTNAVAGIEWSRETGTRRFRLLFNYYRGFNPYGQFFNQKIETFGVGLYLAF</sequence>
<dbReference type="KEGG" id="nti:DNFV4_04398"/>
<dbReference type="RefSeq" id="WP_289271379.1">
    <property type="nucleotide sequence ID" value="NZ_OX365700.1"/>
</dbReference>
<proteinExistence type="predicted"/>
<dbReference type="Proteomes" id="UP001179121">
    <property type="component" value="Chromosome"/>
</dbReference>
<organism evidence="1 2">
    <name type="scientific">Nitrospira tepida</name>
    <dbReference type="NCBI Taxonomy" id="2973512"/>
    <lineage>
        <taxon>Bacteria</taxon>
        <taxon>Pseudomonadati</taxon>
        <taxon>Nitrospirota</taxon>
        <taxon>Nitrospiria</taxon>
        <taxon>Nitrospirales</taxon>
        <taxon>Nitrospiraceae</taxon>
        <taxon>Nitrospira</taxon>
    </lineage>
</organism>
<name>A0AA86N3F9_9BACT</name>
<evidence type="ECO:0000313" key="1">
    <source>
        <dbReference type="EMBL" id="CAI4033956.1"/>
    </source>
</evidence>
<evidence type="ECO:0000313" key="2">
    <source>
        <dbReference type="Proteomes" id="UP001179121"/>
    </source>
</evidence>
<accession>A0AA86N3F9</accession>
<keyword evidence="2" id="KW-1185">Reference proteome</keyword>
<evidence type="ECO:0008006" key="3">
    <source>
        <dbReference type="Google" id="ProtNLM"/>
    </source>
</evidence>
<protein>
    <recommendedName>
        <fullName evidence="3">DUF1207 domain-containing protein</fullName>
    </recommendedName>
</protein>